<dbReference type="AlphaFoldDB" id="A0A9P6FDC3"/>
<feature type="compositionally biased region" description="Basic residues" evidence="1">
    <location>
        <begin position="998"/>
        <end position="1012"/>
    </location>
</feature>
<feature type="compositionally biased region" description="Low complexity" evidence="1">
    <location>
        <begin position="821"/>
        <end position="835"/>
    </location>
</feature>
<feature type="compositionally biased region" description="Basic residues" evidence="1">
    <location>
        <begin position="240"/>
        <end position="254"/>
    </location>
</feature>
<feature type="compositionally biased region" description="Basic and acidic residues" evidence="1">
    <location>
        <begin position="797"/>
        <end position="807"/>
    </location>
</feature>
<feature type="compositionally biased region" description="Acidic residues" evidence="1">
    <location>
        <begin position="402"/>
        <end position="415"/>
    </location>
</feature>
<feature type="compositionally biased region" description="Basic and acidic residues" evidence="1">
    <location>
        <begin position="416"/>
        <end position="428"/>
    </location>
</feature>
<evidence type="ECO:0000313" key="3">
    <source>
        <dbReference type="Proteomes" id="UP000723463"/>
    </source>
</evidence>
<feature type="region of interest" description="Disordered" evidence="1">
    <location>
        <begin position="755"/>
        <end position="882"/>
    </location>
</feature>
<feature type="compositionally biased region" description="Acidic residues" evidence="1">
    <location>
        <begin position="187"/>
        <end position="205"/>
    </location>
</feature>
<feature type="region of interest" description="Disordered" evidence="1">
    <location>
        <begin position="1051"/>
        <end position="1139"/>
    </location>
</feature>
<feature type="compositionally biased region" description="Pro residues" evidence="1">
    <location>
        <begin position="867"/>
        <end position="878"/>
    </location>
</feature>
<feature type="region of interest" description="Disordered" evidence="1">
    <location>
        <begin position="234"/>
        <end position="259"/>
    </location>
</feature>
<keyword evidence="3" id="KW-1185">Reference proteome</keyword>
<feature type="compositionally biased region" description="Basic and acidic residues" evidence="1">
    <location>
        <begin position="1091"/>
        <end position="1104"/>
    </location>
</feature>
<organism evidence="2 3">
    <name type="scientific">Mortierella hygrophila</name>
    <dbReference type="NCBI Taxonomy" id="979708"/>
    <lineage>
        <taxon>Eukaryota</taxon>
        <taxon>Fungi</taxon>
        <taxon>Fungi incertae sedis</taxon>
        <taxon>Mucoromycota</taxon>
        <taxon>Mortierellomycotina</taxon>
        <taxon>Mortierellomycetes</taxon>
        <taxon>Mortierellales</taxon>
        <taxon>Mortierellaceae</taxon>
        <taxon>Mortierella</taxon>
    </lineage>
</organism>
<feature type="compositionally biased region" description="Polar residues" evidence="1">
    <location>
        <begin position="111"/>
        <end position="124"/>
    </location>
</feature>
<dbReference type="Proteomes" id="UP000723463">
    <property type="component" value="Unassembled WGS sequence"/>
</dbReference>
<reference evidence="2" key="1">
    <citation type="journal article" date="2020" name="Fungal Divers.">
        <title>Resolving the Mortierellaceae phylogeny through synthesis of multi-gene phylogenetics and phylogenomics.</title>
        <authorList>
            <person name="Vandepol N."/>
            <person name="Liber J."/>
            <person name="Desiro A."/>
            <person name="Na H."/>
            <person name="Kennedy M."/>
            <person name="Barry K."/>
            <person name="Grigoriev I.V."/>
            <person name="Miller A.N."/>
            <person name="O'Donnell K."/>
            <person name="Stajich J.E."/>
            <person name="Bonito G."/>
        </authorList>
    </citation>
    <scope>NUCLEOTIDE SEQUENCE</scope>
    <source>
        <strain evidence="2">NRRL 2591</strain>
    </source>
</reference>
<gene>
    <name evidence="2" type="ORF">EC957_008318</name>
</gene>
<evidence type="ECO:0000256" key="1">
    <source>
        <dbReference type="SAM" id="MobiDB-lite"/>
    </source>
</evidence>
<feature type="compositionally biased region" description="Low complexity" evidence="1">
    <location>
        <begin position="125"/>
        <end position="145"/>
    </location>
</feature>
<feature type="compositionally biased region" description="Basic and acidic residues" evidence="1">
    <location>
        <begin position="1051"/>
        <end position="1064"/>
    </location>
</feature>
<comment type="caution">
    <text evidence="2">The sequence shown here is derived from an EMBL/GenBank/DDBJ whole genome shotgun (WGS) entry which is preliminary data.</text>
</comment>
<feature type="compositionally biased region" description="Polar residues" evidence="1">
    <location>
        <begin position="317"/>
        <end position="330"/>
    </location>
</feature>
<feature type="region of interest" description="Disordered" evidence="1">
    <location>
        <begin position="708"/>
        <end position="731"/>
    </location>
</feature>
<proteinExistence type="predicted"/>
<accession>A0A9P6FDC3</accession>
<feature type="compositionally biased region" description="Basic and acidic residues" evidence="1">
    <location>
        <begin position="933"/>
        <end position="945"/>
    </location>
</feature>
<feature type="compositionally biased region" description="Basic and acidic residues" evidence="1">
    <location>
        <begin position="1114"/>
        <end position="1139"/>
    </location>
</feature>
<feature type="region of interest" description="Disordered" evidence="1">
    <location>
        <begin position="902"/>
        <end position="1039"/>
    </location>
</feature>
<feature type="region of interest" description="Disordered" evidence="1">
    <location>
        <begin position="586"/>
        <end position="670"/>
    </location>
</feature>
<feature type="compositionally biased region" description="Basic and acidic residues" evidence="1">
    <location>
        <begin position="984"/>
        <end position="997"/>
    </location>
</feature>
<feature type="region of interest" description="Disordered" evidence="1">
    <location>
        <begin position="317"/>
        <end position="456"/>
    </location>
</feature>
<sequence>MSTDDINSALSKVTPQKAAFLVEAWLVHQAIPDISTIKFIAAIIDLDFEIVRYWFYCRSNRDGIKRAFARSAAGGSDAGIVLPLLEEYHLLDRFSDDIGWDYQGFDRESLEQGQEPPSSTSATAPQQTRRQKSSPSQQPQQKRPSVAALPSDLIKTRNFDPLKQPTSGAETQRRKSTRKQHRRMEDYGENEDDDEEQESDSDEFDTLGTRSRGNVRASGGSLITSRLLKALVQGPNDKPIKKRGRPLGSFKKKRELQPTSTIDQPLLAPAALAESQQLSPAPVPTIDRSQPTDLPQTNINGRYLTPIILLPAPRSLTVPSTESTTNSSSVPIPGLVGDPMAGAESRKKFLEQQQSVEAQQRRERNRARSAAPSRTRSSKGSNVASSRAKSRPNNRKIVHLSEDDDGDQDDDEEEDAKDKDDCGSKVHDLPSSLRNAGDARRVETTKGPALGNPPPFFKEYGALVAKRREKQPVQEQPSESTTDILEIVLPPAPGTVLQQVRSPAAIAMAPIERTAQHPLAANPTTPTLPPQAHFGEPNLQHHPHNHSPPYLGQTSGATCDGRGSFTAYAGISVDYGDQQALELEKVASRQRDMDRRKEEAERHREYDDDQLSKEYRSIDGYRTDRGRSEDEENRGRSRDRWRRPDSQGSSHRRDQPAPESRGRSLRPRPLILRRQVYHAATIAPESSPHRDDGLQNTNSHADEILSPQLHKQHRYSRDGSHSPYSPKAIDPALFTTTHSPYSPKAIDPALFTTTSLPPQMSLPHVATSPRQPQYAQPGGHYPLGDRRRSSRNVDPGTHWDTHHERQRAPQGVNPVPTAPASFFSSGDRDGNSSSNNEDFTDVHKQPHRLSLTEFYSPRPINLEPHTPHLPLPPPPFSPPRLLDRPPVFSAIVIPLPNFSSREKHQNDVSQRDDSWTARPDDLSRTLSSRSVRRSRDDNDGGENKSSHPSVPSKRSKGRHSNSRRRSAEEYQGSNGYQGLNGDLGPRDRGHRDGEFNRQPHHRHHDNHSHHRGDHGGRRSNGQRQQLHQRTGGHDHHRGFEFEEYEVDKFHRLKDNNRRTRDKSLRARSSRRPSSPGASQQSYDQGQGQSRRRPDASRAQLDRRRSSALGSGMRDNMHSEPEVEHTMSEWEKRRELERGE</sequence>
<evidence type="ECO:0000313" key="2">
    <source>
        <dbReference type="EMBL" id="KAF9547481.1"/>
    </source>
</evidence>
<feature type="compositionally biased region" description="Basic and acidic residues" evidence="1">
    <location>
        <begin position="902"/>
        <end position="923"/>
    </location>
</feature>
<feature type="compositionally biased region" description="Basic and acidic residues" evidence="1">
    <location>
        <begin position="586"/>
        <end position="662"/>
    </location>
</feature>
<dbReference type="EMBL" id="JAAAXW010000041">
    <property type="protein sequence ID" value="KAF9547481.1"/>
    <property type="molecule type" value="Genomic_DNA"/>
</dbReference>
<feature type="compositionally biased region" description="Low complexity" evidence="1">
    <location>
        <begin position="1071"/>
        <end position="1088"/>
    </location>
</feature>
<feature type="region of interest" description="Disordered" evidence="1">
    <location>
        <begin position="519"/>
        <end position="551"/>
    </location>
</feature>
<name>A0A9P6FDC3_9FUNG</name>
<feature type="compositionally biased region" description="Basic residues" evidence="1">
    <location>
        <begin position="388"/>
        <end position="398"/>
    </location>
</feature>
<protein>
    <submittedName>
        <fullName evidence="2">Uncharacterized protein</fullName>
    </submittedName>
</protein>
<feature type="region of interest" description="Disordered" evidence="1">
    <location>
        <begin position="109"/>
        <end position="218"/>
    </location>
</feature>
<feature type="compositionally biased region" description="Basic residues" evidence="1">
    <location>
        <begin position="953"/>
        <end position="964"/>
    </location>
</feature>